<dbReference type="STRING" id="1851148.SMSP2_02986"/>
<name>A0A1R7T6A6_9BACT</name>
<dbReference type="InterPro" id="IPR012902">
    <property type="entry name" value="N_methyl_site"/>
</dbReference>
<sequence length="276" mass="31326">MNKRKAFTLIELLVVISIIALLMAILMPALAQVRKQARRTVCSTNLHNWGIALNAYSADNNGKLLSSYRPSLYNGPIPGITFLVKQTGYHWTNNLYMGAITPYIPGFDLDKKEFSPAWICPSGALDKTKLFTEWKSHMDQSPEQLQRIWFPTSYAYFARADQWGKYCTEPQELTGRQLSSNKIVMADNIYRWHVDGSWWYNHGKTGGSVHDIRFGKNVVIGEPQIIGNNQLFGDGAVIWKSESEFDPELMDRCDPDVRQTYSSGTTPNLGADTTFW</sequence>
<proteinExistence type="predicted"/>
<dbReference type="RefSeq" id="WP_146684771.1">
    <property type="nucleotide sequence ID" value="NZ_CP019646.1"/>
</dbReference>
<dbReference type="PANTHER" id="PTHR30093">
    <property type="entry name" value="GENERAL SECRETION PATHWAY PROTEIN G"/>
    <property type="match status" value="1"/>
</dbReference>
<organism evidence="2 3">
    <name type="scientific">Limihaloglobus sulfuriphilus</name>
    <dbReference type="NCBI Taxonomy" id="1851148"/>
    <lineage>
        <taxon>Bacteria</taxon>
        <taxon>Pseudomonadati</taxon>
        <taxon>Planctomycetota</taxon>
        <taxon>Phycisphaerae</taxon>
        <taxon>Sedimentisphaerales</taxon>
        <taxon>Sedimentisphaeraceae</taxon>
        <taxon>Limihaloglobus</taxon>
    </lineage>
</organism>
<dbReference type="InterPro" id="IPR045584">
    <property type="entry name" value="Pilin-like"/>
</dbReference>
<dbReference type="GO" id="GO:0015628">
    <property type="term" value="P:protein secretion by the type II secretion system"/>
    <property type="evidence" value="ECO:0007669"/>
    <property type="project" value="InterPro"/>
</dbReference>
<dbReference type="EMBL" id="CP019646">
    <property type="protein sequence ID" value="AQQ72596.1"/>
    <property type="molecule type" value="Genomic_DNA"/>
</dbReference>
<reference evidence="3" key="1">
    <citation type="submission" date="2017-02" db="EMBL/GenBank/DDBJ databases">
        <title>Comparative genomics and description of representatives of a novel lineage of planctomycetes thriving in anoxic sediments.</title>
        <authorList>
            <person name="Spring S."/>
            <person name="Bunk B."/>
            <person name="Sproer C."/>
        </authorList>
    </citation>
    <scope>NUCLEOTIDE SEQUENCE [LARGE SCALE GENOMIC DNA]</scope>
    <source>
        <strain evidence="3">SM-Chi-D1</strain>
    </source>
</reference>
<dbReference type="OrthoDB" id="284539at2"/>
<gene>
    <name evidence="2" type="ORF">SMSP2_02986</name>
</gene>
<dbReference type="InterPro" id="IPR000983">
    <property type="entry name" value="Bac_GSPG_pilin"/>
</dbReference>
<dbReference type="AlphaFoldDB" id="A0A1R7T6A6"/>
<accession>A0A1R7T6A6</accession>
<dbReference type="PRINTS" id="PR00813">
    <property type="entry name" value="BCTERIALGSPG"/>
</dbReference>
<evidence type="ECO:0000256" key="1">
    <source>
        <dbReference type="ARBA" id="ARBA00022481"/>
    </source>
</evidence>
<dbReference type="KEGG" id="pbas:SMSP2_02986"/>
<keyword evidence="3" id="KW-1185">Reference proteome</keyword>
<dbReference type="Pfam" id="PF07963">
    <property type="entry name" value="N_methyl"/>
    <property type="match status" value="1"/>
</dbReference>
<dbReference type="PANTHER" id="PTHR30093:SF2">
    <property type="entry name" value="TYPE II SECRETION SYSTEM PROTEIN H"/>
    <property type="match status" value="1"/>
</dbReference>
<dbReference type="GO" id="GO:0015627">
    <property type="term" value="C:type II protein secretion system complex"/>
    <property type="evidence" value="ECO:0007669"/>
    <property type="project" value="InterPro"/>
</dbReference>
<evidence type="ECO:0000313" key="2">
    <source>
        <dbReference type="EMBL" id="AQQ72596.1"/>
    </source>
</evidence>
<dbReference type="NCBIfam" id="TIGR02532">
    <property type="entry name" value="IV_pilin_GFxxxE"/>
    <property type="match status" value="1"/>
</dbReference>
<dbReference type="Gene3D" id="3.30.700.10">
    <property type="entry name" value="Glycoprotein, Type 4 Pilin"/>
    <property type="match status" value="1"/>
</dbReference>
<evidence type="ECO:0000313" key="3">
    <source>
        <dbReference type="Proteomes" id="UP000188181"/>
    </source>
</evidence>
<protein>
    <submittedName>
        <fullName evidence="2">Putative major pilin subunit</fullName>
    </submittedName>
</protein>
<dbReference type="Proteomes" id="UP000188181">
    <property type="component" value="Chromosome"/>
</dbReference>
<dbReference type="SUPFAM" id="SSF54523">
    <property type="entry name" value="Pili subunits"/>
    <property type="match status" value="1"/>
</dbReference>
<keyword evidence="1" id="KW-0488">Methylation</keyword>